<dbReference type="STRING" id="156980.SAMN04489745_2397"/>
<protein>
    <recommendedName>
        <fullName evidence="5">Cell division protein FtsL</fullName>
    </recommendedName>
</protein>
<dbReference type="EMBL" id="FNSN01000003">
    <property type="protein sequence ID" value="SEC23642.1"/>
    <property type="molecule type" value="Genomic_DNA"/>
</dbReference>
<keyword evidence="2" id="KW-0472">Membrane</keyword>
<dbReference type="AlphaFoldDB" id="A0A1H4QVQ1"/>
<dbReference type="Proteomes" id="UP000182652">
    <property type="component" value="Unassembled WGS sequence"/>
</dbReference>
<evidence type="ECO:0000256" key="2">
    <source>
        <dbReference type="SAM" id="Phobius"/>
    </source>
</evidence>
<gene>
    <name evidence="3" type="ORF">SAMN04489745_2397</name>
</gene>
<name>A0A1H4QVQ1_9MICC</name>
<feature type="transmembrane region" description="Helical" evidence="2">
    <location>
        <begin position="47"/>
        <end position="69"/>
    </location>
</feature>
<keyword evidence="4" id="KW-1185">Reference proteome</keyword>
<sequence length="215" mass="22151">MSSVTTRPAIRAVGNTARKLATPAPQPAPRKRTPLVVVPSAPRRKSVVFVASCFAVLAAALVGVLLLNIQLSQGQYDMVALKAQQSTLTKKNQELSQEVQNFNAPQNLAAKATAMGMVPSAGQGQIDLDRSTVSGKAVAATKDEKAKSAIIAAPAIAGQLSVVPSSTEDQTTTDSAQKKPAESKTTAQAPAVPQVPKVQLNGGTVPAPAQRTPGN</sequence>
<keyword evidence="2" id="KW-1133">Transmembrane helix</keyword>
<organism evidence="3 4">
    <name type="scientific">Arthrobacter woluwensis</name>
    <dbReference type="NCBI Taxonomy" id="156980"/>
    <lineage>
        <taxon>Bacteria</taxon>
        <taxon>Bacillati</taxon>
        <taxon>Actinomycetota</taxon>
        <taxon>Actinomycetes</taxon>
        <taxon>Micrococcales</taxon>
        <taxon>Micrococcaceae</taxon>
        <taxon>Arthrobacter</taxon>
    </lineage>
</organism>
<evidence type="ECO:0000313" key="3">
    <source>
        <dbReference type="EMBL" id="SEC23642.1"/>
    </source>
</evidence>
<feature type="region of interest" description="Disordered" evidence="1">
    <location>
        <begin position="162"/>
        <end position="215"/>
    </location>
</feature>
<reference evidence="3 4" key="1">
    <citation type="submission" date="2016-10" db="EMBL/GenBank/DDBJ databases">
        <authorList>
            <person name="de Groot N.N."/>
        </authorList>
    </citation>
    <scope>NUCLEOTIDE SEQUENCE [LARGE SCALE GENOMIC DNA]</scope>
    <source>
        <strain evidence="3 4">DSM 10495</strain>
    </source>
</reference>
<feature type="compositionally biased region" description="Polar residues" evidence="1">
    <location>
        <begin position="162"/>
        <end position="175"/>
    </location>
</feature>
<dbReference type="RefSeq" id="WP_066215492.1">
    <property type="nucleotide sequence ID" value="NZ_FNSN01000003.1"/>
</dbReference>
<proteinExistence type="predicted"/>
<evidence type="ECO:0000313" key="4">
    <source>
        <dbReference type="Proteomes" id="UP000182652"/>
    </source>
</evidence>
<evidence type="ECO:0008006" key="5">
    <source>
        <dbReference type="Google" id="ProtNLM"/>
    </source>
</evidence>
<keyword evidence="2" id="KW-0812">Transmembrane</keyword>
<accession>A0A1H4QVQ1</accession>
<evidence type="ECO:0000256" key="1">
    <source>
        <dbReference type="SAM" id="MobiDB-lite"/>
    </source>
</evidence>